<dbReference type="Pfam" id="PF02767">
    <property type="entry name" value="DNA_pol3_beta_2"/>
    <property type="match status" value="1"/>
</dbReference>
<dbReference type="Proteomes" id="UP000033930">
    <property type="component" value="Unassembled WGS sequence"/>
</dbReference>
<proteinExistence type="inferred from homology"/>
<evidence type="ECO:0000259" key="12">
    <source>
        <dbReference type="Pfam" id="PF02768"/>
    </source>
</evidence>
<organism evidence="13 14">
    <name type="scientific">Candidatus Uhrbacteria bacterium GW2011_GWC1_41_20</name>
    <dbReference type="NCBI Taxonomy" id="1618983"/>
    <lineage>
        <taxon>Bacteria</taxon>
        <taxon>Candidatus Uhriibacteriota</taxon>
    </lineage>
</organism>
<dbReference type="GO" id="GO:0005737">
    <property type="term" value="C:cytoplasm"/>
    <property type="evidence" value="ECO:0007669"/>
    <property type="project" value="UniProtKB-SubCell"/>
</dbReference>
<keyword evidence="7 9" id="KW-0239">DNA-directed DNA polymerase</keyword>
<dbReference type="Pfam" id="PF00712">
    <property type="entry name" value="DNA_pol3_beta"/>
    <property type="match status" value="1"/>
</dbReference>
<comment type="caution">
    <text evidence="13">The sequence shown here is derived from an EMBL/GenBank/DDBJ whole genome shotgun (WGS) entry which is preliminary data.</text>
</comment>
<comment type="similarity">
    <text evidence="2 9">Belongs to the beta sliding clamp family.</text>
</comment>
<evidence type="ECO:0000256" key="2">
    <source>
        <dbReference type="ARBA" id="ARBA00010752"/>
    </source>
</evidence>
<dbReference type="EMBL" id="LCAW01000005">
    <property type="protein sequence ID" value="KKR99518.1"/>
    <property type="molecule type" value="Genomic_DNA"/>
</dbReference>
<evidence type="ECO:0000256" key="8">
    <source>
        <dbReference type="ARBA" id="ARBA00023125"/>
    </source>
</evidence>
<dbReference type="GO" id="GO:0009360">
    <property type="term" value="C:DNA polymerase III complex"/>
    <property type="evidence" value="ECO:0007669"/>
    <property type="project" value="InterPro"/>
</dbReference>
<dbReference type="GO" id="GO:0008408">
    <property type="term" value="F:3'-5' exonuclease activity"/>
    <property type="evidence" value="ECO:0007669"/>
    <property type="project" value="InterPro"/>
</dbReference>
<keyword evidence="8" id="KW-0238">DNA-binding</keyword>
<dbReference type="InterPro" id="IPR022635">
    <property type="entry name" value="DNA_polIII_beta_C"/>
</dbReference>
<evidence type="ECO:0000259" key="11">
    <source>
        <dbReference type="Pfam" id="PF02767"/>
    </source>
</evidence>
<dbReference type="CDD" id="cd00140">
    <property type="entry name" value="beta_clamp"/>
    <property type="match status" value="1"/>
</dbReference>
<dbReference type="Gene3D" id="3.10.150.10">
    <property type="entry name" value="DNA Polymerase III, subunit A, domain 2"/>
    <property type="match status" value="1"/>
</dbReference>
<evidence type="ECO:0000256" key="5">
    <source>
        <dbReference type="ARBA" id="ARBA00022695"/>
    </source>
</evidence>
<evidence type="ECO:0000256" key="4">
    <source>
        <dbReference type="ARBA" id="ARBA00022679"/>
    </source>
</evidence>
<dbReference type="InterPro" id="IPR022637">
    <property type="entry name" value="DNA_polIII_beta_cen"/>
</dbReference>
<dbReference type="GO" id="GO:0003887">
    <property type="term" value="F:DNA-directed DNA polymerase activity"/>
    <property type="evidence" value="ECO:0007669"/>
    <property type="project" value="UniProtKB-UniRule"/>
</dbReference>
<evidence type="ECO:0000259" key="10">
    <source>
        <dbReference type="Pfam" id="PF00712"/>
    </source>
</evidence>
<dbReference type="InterPro" id="IPR046938">
    <property type="entry name" value="DNA_clamp_sf"/>
</dbReference>
<dbReference type="PANTHER" id="PTHR30478">
    <property type="entry name" value="DNA POLYMERASE III SUBUNIT BETA"/>
    <property type="match status" value="1"/>
</dbReference>
<evidence type="ECO:0000313" key="13">
    <source>
        <dbReference type="EMBL" id="KKR99518.1"/>
    </source>
</evidence>
<feature type="domain" description="DNA polymerase III beta sliding clamp C-terminal" evidence="12">
    <location>
        <begin position="249"/>
        <end position="372"/>
    </location>
</feature>
<dbReference type="Gene3D" id="3.70.10.10">
    <property type="match status" value="1"/>
</dbReference>
<accession>A0A0G0VFA7</accession>
<keyword evidence="5 9" id="KW-0548">Nucleotidyltransferase</keyword>
<comment type="subcellular location">
    <subcellularLocation>
        <location evidence="1 9">Cytoplasm</location>
    </subcellularLocation>
</comment>
<keyword evidence="4 9" id="KW-0808">Transferase</keyword>
<reference evidence="13 14" key="1">
    <citation type="journal article" date="2015" name="Nature">
        <title>rRNA introns, odd ribosomes, and small enigmatic genomes across a large radiation of phyla.</title>
        <authorList>
            <person name="Brown C.T."/>
            <person name="Hug L.A."/>
            <person name="Thomas B.C."/>
            <person name="Sharon I."/>
            <person name="Castelle C.J."/>
            <person name="Singh A."/>
            <person name="Wilkins M.J."/>
            <person name="Williams K.H."/>
            <person name="Banfield J.F."/>
        </authorList>
    </citation>
    <scope>NUCLEOTIDE SEQUENCE [LARGE SCALE GENOMIC DNA]</scope>
</reference>
<gene>
    <name evidence="13" type="ORF">UU50_C0005G0025</name>
</gene>
<dbReference type="Pfam" id="PF02768">
    <property type="entry name" value="DNA_pol3_beta_3"/>
    <property type="match status" value="1"/>
</dbReference>
<name>A0A0G0VFA7_9BACT</name>
<dbReference type="InterPro" id="IPR022634">
    <property type="entry name" value="DNA_polIII_beta_N"/>
</dbReference>
<evidence type="ECO:0000256" key="3">
    <source>
        <dbReference type="ARBA" id="ARBA00022490"/>
    </source>
</evidence>
<evidence type="ECO:0000256" key="7">
    <source>
        <dbReference type="ARBA" id="ARBA00022932"/>
    </source>
</evidence>
<evidence type="ECO:0000256" key="9">
    <source>
        <dbReference type="PIRNR" id="PIRNR000804"/>
    </source>
</evidence>
<comment type="subunit">
    <text evidence="9">Forms a ring-shaped head-to-tail homodimer around DNA.</text>
</comment>
<evidence type="ECO:0000256" key="6">
    <source>
        <dbReference type="ARBA" id="ARBA00022705"/>
    </source>
</evidence>
<dbReference type="GO" id="GO:0006271">
    <property type="term" value="P:DNA strand elongation involved in DNA replication"/>
    <property type="evidence" value="ECO:0007669"/>
    <property type="project" value="TreeGrafter"/>
</dbReference>
<dbReference type="SMART" id="SM00480">
    <property type="entry name" value="POL3Bc"/>
    <property type="match status" value="1"/>
</dbReference>
<feature type="domain" description="DNA polymerase III beta sliding clamp N-terminal" evidence="10">
    <location>
        <begin position="1"/>
        <end position="118"/>
    </location>
</feature>
<evidence type="ECO:0000313" key="14">
    <source>
        <dbReference type="Proteomes" id="UP000033930"/>
    </source>
</evidence>
<protein>
    <recommendedName>
        <fullName evidence="9">Beta sliding clamp</fullName>
    </recommendedName>
</protein>
<dbReference type="NCBIfam" id="TIGR00663">
    <property type="entry name" value="dnan"/>
    <property type="match status" value="1"/>
</dbReference>
<keyword evidence="6 9" id="KW-0235">DNA replication</keyword>
<sequence length="373" mass="41601">MKLSCTKGNLCQGLSITSHIGTKNVNLPILNNVLLKADQGGLKLISTNLEIALTCSIRGKLEQAGEYTVPSKLFYEFVNLLPDERVDMDLHDDGLFISCAKAKTTIKGIAPSEFPLIPPVEGQVKFTISVSDLKKALAQTLFATALNEARPELTGVYMKFNDNKLTMAATDSYRLAEVKIKASSQEGEHDVIVPQRTLSELNRIFSVFKDDVEASEFVTIELANNQIVFKYASVELISRTIEGIYPDYRQIIPQKQETKIVVDRKDLQQAIKSVSLFSKLGLFDIKMTANPEGKLTLFAQDATRGKNDVSIECDVSGKENTIALNYRYILDGLNAIMSEKIEIRLIDGANPFVLMPHEDQKDEFIYIVMPIRQ</sequence>
<dbReference type="PANTHER" id="PTHR30478:SF0">
    <property type="entry name" value="BETA SLIDING CLAMP"/>
    <property type="match status" value="1"/>
</dbReference>
<comment type="function">
    <text evidence="9">Confers DNA tethering and processivity to DNA polymerases and other proteins. Acts as a clamp, forming a ring around DNA (a reaction catalyzed by the clamp-loading complex) which diffuses in an ATP-independent manner freely and bidirectionally along dsDNA. Initially characterized for its ability to contact the catalytic subunit of DNA polymerase III (Pol III), a complex, multichain enzyme responsible for most of the replicative synthesis in bacteria; Pol III exhibits 3'-5' exonuclease proofreading activity. The beta chain is required for initiation of replication as well as for processivity of DNA replication.</text>
</comment>
<dbReference type="SUPFAM" id="SSF55979">
    <property type="entry name" value="DNA clamp"/>
    <property type="match status" value="3"/>
</dbReference>
<feature type="domain" description="DNA polymerase III beta sliding clamp central" evidence="11">
    <location>
        <begin position="128"/>
        <end position="247"/>
    </location>
</feature>
<keyword evidence="3 9" id="KW-0963">Cytoplasm</keyword>
<dbReference type="GO" id="GO:0003677">
    <property type="term" value="F:DNA binding"/>
    <property type="evidence" value="ECO:0007669"/>
    <property type="project" value="UniProtKB-UniRule"/>
</dbReference>
<dbReference type="PIRSF" id="PIRSF000804">
    <property type="entry name" value="DNA_pol_III_b"/>
    <property type="match status" value="1"/>
</dbReference>
<evidence type="ECO:0000256" key="1">
    <source>
        <dbReference type="ARBA" id="ARBA00004496"/>
    </source>
</evidence>
<dbReference type="AlphaFoldDB" id="A0A0G0VFA7"/>
<dbReference type="InterPro" id="IPR001001">
    <property type="entry name" value="DNA_polIII_beta"/>
</dbReference>